<dbReference type="InterPro" id="IPR001509">
    <property type="entry name" value="Epimerase_deHydtase"/>
</dbReference>
<accession>A0ABQ5VCC4</accession>
<comment type="caution">
    <text evidence="2">The sequence shown here is derived from an EMBL/GenBank/DDBJ whole genome shotgun (WGS) entry which is preliminary data.</text>
</comment>
<dbReference type="PANTHER" id="PTHR43245">
    <property type="entry name" value="BIFUNCTIONAL POLYMYXIN RESISTANCE PROTEIN ARNA"/>
    <property type="match status" value="1"/>
</dbReference>
<dbReference type="Gene3D" id="3.40.50.720">
    <property type="entry name" value="NAD(P)-binding Rossmann-like Domain"/>
    <property type="match status" value="1"/>
</dbReference>
<gene>
    <name evidence="2" type="ORF">GCM10007853_25890</name>
</gene>
<dbReference type="SUPFAM" id="SSF51735">
    <property type="entry name" value="NAD(P)-binding Rossmann-fold domains"/>
    <property type="match status" value="1"/>
</dbReference>
<keyword evidence="3" id="KW-1185">Reference proteome</keyword>
<proteinExistence type="predicted"/>
<reference evidence="2" key="2">
    <citation type="submission" date="2023-01" db="EMBL/GenBank/DDBJ databases">
        <title>Draft genome sequence of Algimonas ampicilliniresistens strain NBRC 108219.</title>
        <authorList>
            <person name="Sun Q."/>
            <person name="Mori K."/>
        </authorList>
    </citation>
    <scope>NUCLEOTIDE SEQUENCE</scope>
    <source>
        <strain evidence="2">NBRC 108219</strain>
    </source>
</reference>
<feature type="domain" description="NAD-dependent epimerase/dehydratase" evidence="1">
    <location>
        <begin position="9"/>
        <end position="225"/>
    </location>
</feature>
<dbReference type="InterPro" id="IPR050177">
    <property type="entry name" value="Lipid_A_modif_metabolic_enz"/>
</dbReference>
<dbReference type="CDD" id="cd08946">
    <property type="entry name" value="SDR_e"/>
    <property type="match status" value="1"/>
</dbReference>
<evidence type="ECO:0000259" key="1">
    <source>
        <dbReference type="Pfam" id="PF01370"/>
    </source>
</evidence>
<dbReference type="Pfam" id="PF01370">
    <property type="entry name" value="Epimerase"/>
    <property type="match status" value="1"/>
</dbReference>
<dbReference type="EMBL" id="BSNK01000002">
    <property type="protein sequence ID" value="GLQ24715.1"/>
    <property type="molecule type" value="Genomic_DNA"/>
</dbReference>
<organism evidence="2 3">
    <name type="scientific">Algimonas ampicilliniresistens</name>
    <dbReference type="NCBI Taxonomy" id="1298735"/>
    <lineage>
        <taxon>Bacteria</taxon>
        <taxon>Pseudomonadati</taxon>
        <taxon>Pseudomonadota</taxon>
        <taxon>Alphaproteobacteria</taxon>
        <taxon>Maricaulales</taxon>
        <taxon>Robiginitomaculaceae</taxon>
        <taxon>Algimonas</taxon>
    </lineage>
</organism>
<dbReference type="Proteomes" id="UP001161391">
    <property type="component" value="Unassembled WGS sequence"/>
</dbReference>
<name>A0ABQ5VCC4_9PROT</name>
<evidence type="ECO:0000313" key="3">
    <source>
        <dbReference type="Proteomes" id="UP001161391"/>
    </source>
</evidence>
<reference evidence="2" key="1">
    <citation type="journal article" date="2014" name="Int. J. Syst. Evol. Microbiol.">
        <title>Complete genome of a new Firmicutes species belonging to the dominant human colonic microbiota ('Ruminococcus bicirculans') reveals two chromosomes and a selective capacity to utilize plant glucans.</title>
        <authorList>
            <consortium name="NISC Comparative Sequencing Program"/>
            <person name="Wegmann U."/>
            <person name="Louis P."/>
            <person name="Goesmann A."/>
            <person name="Henrissat B."/>
            <person name="Duncan S.H."/>
            <person name="Flint H.J."/>
        </authorList>
    </citation>
    <scope>NUCLEOTIDE SEQUENCE</scope>
    <source>
        <strain evidence="2">NBRC 108219</strain>
    </source>
</reference>
<protein>
    <submittedName>
        <fullName evidence="2">Nucleoside-diphosphate sugar epimerase</fullName>
    </submittedName>
</protein>
<evidence type="ECO:0000313" key="2">
    <source>
        <dbReference type="EMBL" id="GLQ24715.1"/>
    </source>
</evidence>
<dbReference type="InterPro" id="IPR036291">
    <property type="entry name" value="NAD(P)-bd_dom_sf"/>
</dbReference>
<sequence length="296" mass="31465">MEASAKPKILLTGATGFIGQSVMRHLSMHADLYPVVRTAGQGGSNAVVHDLNTPLSIAVLPEQIDAVIHMAQSPNYRGFPDTASEVFGINVRAMSELLDYAAKAGADSFVHCSTGSVYEPYDGVLAESRALSPTSLNGTTKLAAEAISRTYESQFAVSRLRFFMPYGPGQYDKLLPAIIDRVANGRAVDLQGGTGPTLAPIHVEDAAAIIASAALKRWSGTYNVASPEQFTLAEIAEMIAAQMGQTLLQNATDGTPARLVPEIERLAAKCPDRKYIPFKVGLRDTIDAQIGGSDEA</sequence>
<dbReference type="PANTHER" id="PTHR43245:SF55">
    <property type="entry name" value="NAD(P)-BINDING DOMAIN-CONTAINING PROTEIN"/>
    <property type="match status" value="1"/>
</dbReference>